<dbReference type="Proteomes" id="UP000292958">
    <property type="component" value="Unassembled WGS sequence"/>
</dbReference>
<comment type="caution">
    <text evidence="1">The sequence shown here is derived from an EMBL/GenBank/DDBJ whole genome shotgun (WGS) entry which is preliminary data.</text>
</comment>
<dbReference type="AlphaFoldDB" id="A0A4V2G491"/>
<evidence type="ECO:0008006" key="3">
    <source>
        <dbReference type="Google" id="ProtNLM"/>
    </source>
</evidence>
<organism evidence="1 2">
    <name type="scientific">Edaphobacter modestus</name>
    <dbReference type="NCBI Taxonomy" id="388466"/>
    <lineage>
        <taxon>Bacteria</taxon>
        <taxon>Pseudomonadati</taxon>
        <taxon>Acidobacteriota</taxon>
        <taxon>Terriglobia</taxon>
        <taxon>Terriglobales</taxon>
        <taxon>Acidobacteriaceae</taxon>
        <taxon>Edaphobacter</taxon>
    </lineage>
</organism>
<evidence type="ECO:0000313" key="1">
    <source>
        <dbReference type="EMBL" id="RZU40006.1"/>
    </source>
</evidence>
<keyword evidence="2" id="KW-1185">Reference proteome</keyword>
<sequence>MWIIRLALNRPYTFVVASIGFTSIATTPADFFPNIDIPVVTVIWSTRSDTSLGKRRSWIA</sequence>
<protein>
    <recommendedName>
        <fullName evidence="3">AcrB/AcrD/AcrF family protein</fullName>
    </recommendedName>
</protein>
<dbReference type="EMBL" id="SHKW01000001">
    <property type="protein sequence ID" value="RZU40006.1"/>
    <property type="molecule type" value="Genomic_DNA"/>
</dbReference>
<evidence type="ECO:0000313" key="2">
    <source>
        <dbReference type="Proteomes" id="UP000292958"/>
    </source>
</evidence>
<gene>
    <name evidence="1" type="ORF">BDD14_1420</name>
</gene>
<accession>A0A4V2G491</accession>
<proteinExistence type="predicted"/>
<reference evidence="1 2" key="1">
    <citation type="submission" date="2019-02" db="EMBL/GenBank/DDBJ databases">
        <title>Genomic Encyclopedia of Archaeal and Bacterial Type Strains, Phase II (KMG-II): from individual species to whole genera.</title>
        <authorList>
            <person name="Goeker M."/>
        </authorList>
    </citation>
    <scope>NUCLEOTIDE SEQUENCE [LARGE SCALE GENOMIC DNA]</scope>
    <source>
        <strain evidence="1 2">DSM 18101</strain>
    </source>
</reference>
<name>A0A4V2G491_9BACT</name>